<reference evidence="2 3" key="1">
    <citation type="submission" date="2019-03" db="EMBL/GenBank/DDBJ databases">
        <title>Genomic Encyclopedia of Type Strains, Phase III (KMG-III): the genomes of soil and plant-associated and newly described type strains.</title>
        <authorList>
            <person name="Whitman W."/>
        </authorList>
    </citation>
    <scope>NUCLEOTIDE SEQUENCE [LARGE SCALE GENOMIC DNA]</scope>
    <source>
        <strain evidence="2 3">CECT 8301</strain>
    </source>
</reference>
<dbReference type="Proteomes" id="UP000294824">
    <property type="component" value="Unassembled WGS sequence"/>
</dbReference>
<evidence type="ECO:0000313" key="2">
    <source>
        <dbReference type="EMBL" id="TDY62446.1"/>
    </source>
</evidence>
<keyword evidence="1" id="KW-0732">Signal</keyword>
<dbReference type="Gene3D" id="3.40.50.1110">
    <property type="entry name" value="SGNH hydrolase"/>
    <property type="match status" value="1"/>
</dbReference>
<proteinExistence type="predicted"/>
<evidence type="ECO:0000256" key="1">
    <source>
        <dbReference type="SAM" id="SignalP"/>
    </source>
</evidence>
<dbReference type="InterPro" id="IPR036514">
    <property type="entry name" value="SGNH_hydro_sf"/>
</dbReference>
<feature type="signal peptide" evidence="1">
    <location>
        <begin position="1"/>
        <end position="25"/>
    </location>
</feature>
<comment type="caution">
    <text evidence="2">The sequence shown here is derived from an EMBL/GenBank/DDBJ whole genome shotgun (WGS) entry which is preliminary data.</text>
</comment>
<dbReference type="AlphaFoldDB" id="A0A4R8MEZ9"/>
<feature type="chain" id="PRO_5020233940" evidence="1">
    <location>
        <begin position="26"/>
        <end position="556"/>
    </location>
</feature>
<sequence>MTVLLNTKYFTVLCLLCSCLLNSIATFGNTTALFEYNGYLHISSLVGLTDRSAAFLETPTWEIYTTEAITNTDSLNLESKVLERGYNAHNLVWSIGNLYDETLESYPPQLNDGWKTLGRDKLGVPVDSKFVNTKELNRGRIISADNSFLKESLSPGQYNDSDARVIYIRLPSDYISDSSNLMGGFWVNTEVLNGNGIYITGVNGVPYRLTNSQLKTVGSKMLRWGVQREAPPCAEVTEVYKDYSFLTLDFSVLRYVISIAIHHESPNKVNTFEIFNPVLIEGKYTLDPFYDYQSEAETKNSDKIGKTCIIVGDSQHQDRIFQRMIARKTGMNVISMAKAGHSIKYQSINSKLSNMFWFYSKTLKDIVLSNKNIDYYILPLSTNDAEGGGVLSLETIQAVIDNYPFYGDSPETVSKKLALFNAMNGKTKEEIFGYKQTFAAYIMQLKLVNPNAKFLLASIPISPTHLTGELNSEGHGVWKDGWNAKKAKEDREWVFNSIRKDSKTVAKWSMADWVDLMNKVDLNFENAPQFCSDGTHWFPEIKKRIGEVLSNELLKI</sequence>
<accession>A0A4R8MEZ9</accession>
<dbReference type="RefSeq" id="WP_133967705.1">
    <property type="nucleotide sequence ID" value="NZ_SORL01000008.1"/>
</dbReference>
<evidence type="ECO:0000313" key="3">
    <source>
        <dbReference type="Proteomes" id="UP000294824"/>
    </source>
</evidence>
<keyword evidence="3" id="KW-1185">Reference proteome</keyword>
<protein>
    <submittedName>
        <fullName evidence="2">Uncharacterized protein</fullName>
    </submittedName>
</protein>
<name>A0A4R8MEZ9_9FLAO</name>
<dbReference type="EMBL" id="SORL01000008">
    <property type="protein sequence ID" value="TDY62446.1"/>
    <property type="molecule type" value="Genomic_DNA"/>
</dbReference>
<dbReference type="SUPFAM" id="SSF52266">
    <property type="entry name" value="SGNH hydrolase"/>
    <property type="match status" value="1"/>
</dbReference>
<gene>
    <name evidence="2" type="ORF">DFQ06_2286</name>
</gene>
<dbReference type="GO" id="GO:0016788">
    <property type="term" value="F:hydrolase activity, acting on ester bonds"/>
    <property type="evidence" value="ECO:0007669"/>
    <property type="project" value="UniProtKB-ARBA"/>
</dbReference>
<organism evidence="2 3">
    <name type="scientific">Algibacter lectus</name>
    <dbReference type="NCBI Taxonomy" id="221126"/>
    <lineage>
        <taxon>Bacteria</taxon>
        <taxon>Pseudomonadati</taxon>
        <taxon>Bacteroidota</taxon>
        <taxon>Flavobacteriia</taxon>
        <taxon>Flavobacteriales</taxon>
        <taxon>Flavobacteriaceae</taxon>
        <taxon>Algibacter</taxon>
    </lineage>
</organism>